<evidence type="ECO:0000313" key="11">
    <source>
        <dbReference type="EMBL" id="QTR50204.1"/>
    </source>
</evidence>
<keyword evidence="12" id="KW-1185">Reference proteome</keyword>
<dbReference type="InterPro" id="IPR045335">
    <property type="entry name" value="FtsQ_C_sf"/>
</dbReference>
<dbReference type="Proteomes" id="UP000672027">
    <property type="component" value="Chromosome"/>
</dbReference>
<keyword evidence="6 9" id="KW-1133">Transmembrane helix</keyword>
<feature type="transmembrane region" description="Helical" evidence="9">
    <location>
        <begin position="21"/>
        <end position="43"/>
    </location>
</feature>
<keyword evidence="8 9" id="KW-0131">Cell cycle</keyword>
<comment type="subcellular location">
    <subcellularLocation>
        <location evidence="9">Cell inner membrane</location>
        <topology evidence="9">Single-pass type II membrane protein</topology>
    </subcellularLocation>
    <subcellularLocation>
        <location evidence="1">Membrane</location>
    </subcellularLocation>
    <text evidence="9">Localizes to the division septum.</text>
</comment>
<dbReference type="Gene3D" id="3.40.50.11690">
    <property type="entry name" value="Cell division protein FtsQ/DivIB"/>
    <property type="match status" value="1"/>
</dbReference>
<dbReference type="Pfam" id="PF08478">
    <property type="entry name" value="POTRA_1"/>
    <property type="match status" value="1"/>
</dbReference>
<dbReference type="HAMAP" id="MF_00911">
    <property type="entry name" value="FtsQ_subfam"/>
    <property type="match status" value="1"/>
</dbReference>
<evidence type="ECO:0000256" key="4">
    <source>
        <dbReference type="ARBA" id="ARBA00022618"/>
    </source>
</evidence>
<dbReference type="InterPro" id="IPR026579">
    <property type="entry name" value="FtsQ"/>
</dbReference>
<dbReference type="Pfam" id="PF03799">
    <property type="entry name" value="FtsQ_DivIB_C"/>
    <property type="match status" value="1"/>
</dbReference>
<feature type="domain" description="POTRA" evidence="10">
    <location>
        <begin position="55"/>
        <end position="124"/>
    </location>
</feature>
<comment type="function">
    <text evidence="9">Essential cell division protein. May link together the upstream cell division proteins, which are predominantly cytoplasmic, with the downstream cell division proteins, which are predominantly periplasmic. May control correct divisome assembly.</text>
</comment>
<dbReference type="InterPro" id="IPR034746">
    <property type="entry name" value="POTRA"/>
</dbReference>
<evidence type="ECO:0000256" key="7">
    <source>
        <dbReference type="ARBA" id="ARBA00023136"/>
    </source>
</evidence>
<proteinExistence type="inferred from homology"/>
<evidence type="ECO:0000256" key="9">
    <source>
        <dbReference type="HAMAP-Rule" id="MF_00911"/>
    </source>
</evidence>
<evidence type="ECO:0000256" key="3">
    <source>
        <dbReference type="ARBA" id="ARBA00022519"/>
    </source>
</evidence>
<dbReference type="GO" id="GO:0051301">
    <property type="term" value="P:cell division"/>
    <property type="evidence" value="ECO:0007669"/>
    <property type="project" value="UniProtKB-KW"/>
</dbReference>
<dbReference type="PANTHER" id="PTHR35851:SF1">
    <property type="entry name" value="CELL DIVISION PROTEIN FTSQ"/>
    <property type="match status" value="1"/>
</dbReference>
<keyword evidence="7 9" id="KW-0472">Membrane</keyword>
<evidence type="ECO:0000256" key="1">
    <source>
        <dbReference type="ARBA" id="ARBA00004370"/>
    </source>
</evidence>
<keyword evidence="2 9" id="KW-1003">Cell membrane</keyword>
<dbReference type="InterPro" id="IPR013685">
    <property type="entry name" value="POTRA_FtsQ_type"/>
</dbReference>
<evidence type="ECO:0000256" key="2">
    <source>
        <dbReference type="ARBA" id="ARBA00022475"/>
    </source>
</evidence>
<evidence type="ECO:0000256" key="5">
    <source>
        <dbReference type="ARBA" id="ARBA00022692"/>
    </source>
</evidence>
<organism evidence="11 12">
    <name type="scientific">Candidatus Thiothrix anitrata</name>
    <dbReference type="NCBI Taxonomy" id="2823902"/>
    <lineage>
        <taxon>Bacteria</taxon>
        <taxon>Pseudomonadati</taxon>
        <taxon>Pseudomonadota</taxon>
        <taxon>Gammaproteobacteria</taxon>
        <taxon>Thiotrichales</taxon>
        <taxon>Thiotrichaceae</taxon>
        <taxon>Thiothrix</taxon>
    </lineage>
</organism>
<protein>
    <recommendedName>
        <fullName evidence="9">Cell division protein FtsQ</fullName>
    </recommendedName>
</protein>
<dbReference type="RefSeq" id="WP_210227330.1">
    <property type="nucleotide sequence ID" value="NZ_CP072800.1"/>
</dbReference>
<name>A0ABX7X7J6_9GAMM</name>
<comment type="subunit">
    <text evidence="9">Part of a complex composed of FtsB, FtsL and FtsQ.</text>
</comment>
<evidence type="ECO:0000313" key="12">
    <source>
        <dbReference type="Proteomes" id="UP000672027"/>
    </source>
</evidence>
<keyword evidence="4 9" id="KW-0132">Cell division</keyword>
<sequence>MTQRRRLVPKRATSGFKLKQLPAGWLKLSVVMAVVMVVLGGVLGGRAMLNNPENLPISQIDVQGNLKFIKDEDLRKVIEKYTQTNLHLLDAEALVVDLETQPWVRGVTLRKSWPTSLVVVVEEQVPLAFWGKERLMNQFGELFTAELPGAVLPTLYSPEDKGREMAERFITVNKWLQGLPLELSELTEDARGSWRMKLKGGPEVLIGTEEHERRIARFKVGFQRELASKLDSVRRIDLRYTNGFAVEWRQSPLSLREAAGESRRS</sequence>
<evidence type="ECO:0000259" key="10">
    <source>
        <dbReference type="PROSITE" id="PS51779"/>
    </source>
</evidence>
<keyword evidence="3 9" id="KW-0997">Cell inner membrane</keyword>
<keyword evidence="5 9" id="KW-0812">Transmembrane</keyword>
<reference evidence="11 12" key="1">
    <citation type="submission" date="2021-04" db="EMBL/GenBank/DDBJ databases">
        <title>Genomics, taxonomy and metabolism of representatives of sulfur bacteria of the genus Thiothrix: Thiothrix fructosivorans QT, Thiothrix unzii A1T and three new species, Thiothrix subterranea sp. nov., Thiothrix litoralis sp. nov. and 'Candidatus Thiothrix anitrata' sp. nov.</title>
        <authorList>
            <person name="Ravin N.V."/>
            <person name="Smolyakov D."/>
            <person name="Rudenko T.S."/>
            <person name="Mardanov A.V."/>
            <person name="Beletsky A.V."/>
            <person name="Markov N.D."/>
            <person name="Fomenkov A.I."/>
            <person name="Roberts R.J."/>
            <person name="Karnachuk O.V."/>
            <person name="Novikov A."/>
            <person name="Grabovich M.Y."/>
        </authorList>
    </citation>
    <scope>NUCLEOTIDE SEQUENCE [LARGE SCALE GENOMIC DNA]</scope>
    <source>
        <strain evidence="11 12">A52</strain>
    </source>
</reference>
<dbReference type="PANTHER" id="PTHR35851">
    <property type="entry name" value="CELL DIVISION PROTEIN FTSQ"/>
    <property type="match status" value="1"/>
</dbReference>
<dbReference type="InterPro" id="IPR005548">
    <property type="entry name" value="Cell_div_FtsQ/DivIB_C"/>
</dbReference>
<accession>A0ABX7X7J6</accession>
<gene>
    <name evidence="9" type="primary">ftsQ</name>
    <name evidence="11" type="ORF">J8380_01050</name>
</gene>
<comment type="similarity">
    <text evidence="9">Belongs to the FtsQ/DivIB family. FtsQ subfamily.</text>
</comment>
<evidence type="ECO:0000256" key="6">
    <source>
        <dbReference type="ARBA" id="ARBA00022989"/>
    </source>
</evidence>
<dbReference type="Gene3D" id="3.10.20.310">
    <property type="entry name" value="membrane protein fhac"/>
    <property type="match status" value="1"/>
</dbReference>
<evidence type="ECO:0000256" key="8">
    <source>
        <dbReference type="ARBA" id="ARBA00023306"/>
    </source>
</evidence>
<dbReference type="EMBL" id="CP072800">
    <property type="protein sequence ID" value="QTR50204.1"/>
    <property type="molecule type" value="Genomic_DNA"/>
</dbReference>
<dbReference type="PROSITE" id="PS51779">
    <property type="entry name" value="POTRA"/>
    <property type="match status" value="1"/>
</dbReference>